<evidence type="ECO:0000256" key="2">
    <source>
        <dbReference type="SAM" id="Phobius"/>
    </source>
</evidence>
<keyword evidence="2" id="KW-0472">Membrane</keyword>
<evidence type="ECO:0000256" key="3">
    <source>
        <dbReference type="SAM" id="SignalP"/>
    </source>
</evidence>
<keyword evidence="2" id="KW-1133">Transmembrane helix</keyword>
<dbReference type="RefSeq" id="XP_019852960.1">
    <property type="nucleotide sequence ID" value="XM_019997401.1"/>
</dbReference>
<keyword evidence="5" id="KW-1185">Reference proteome</keyword>
<sequence length="596" mass="65301">MMKLLLVDIILFLSTFLFSPSILQQVQGQQVCAQRFMDLSLVTYRAERLQVMEQGNDMNNELRILQEYQFNCSSTSITSLMLGIDVRRVTNSRDLFPSVRVFRRNSNNPNRYNAVTGSERTIYYSTSNVSTSGVFEYPLNPPIPVMSGDLLAVSQPEQRDSVVRVYYIDGISFRSNSEMLNDNTIDLRNSLTTNQLILVYPVTDGYCVNSTNLITSSVIKQNALMIHESKLPNQDRQFLYPEIVLSCNGTITKWIFGGIGNGNQAEPELQIWRQQGTNNYNKIGSSLVNANTMIGTNLYQFVPQTPLQFVEGDIFGVHIPRDQVYLYEQKESGPINLRVDGSAANPLSTITDALHTEGANDFPLVTVEISTSTTSITITTSMVSSSVSSFTANTMSTTASSKTLSTSSITYTSNVVIIHSSYMSSLTNSSFVFPTLPEAASNPTGGIVAAVLVILIAVLVSVVFTSVIGYYIAMKRKRQQIKTSVNIAYSANSVDVYHAQVVNKDHDLVLKNELYSSMASSSPPPDTNRSSMVSNPVYVAAAQINNDTTKQGASSSSPPPNRSSLLPNPVYLAAAQINGATKQGAMPSIPDIEVPQ</sequence>
<organism evidence="4 5">
    <name type="scientific">Amphimedon queenslandica</name>
    <name type="common">Sponge</name>
    <dbReference type="NCBI Taxonomy" id="400682"/>
    <lineage>
        <taxon>Eukaryota</taxon>
        <taxon>Metazoa</taxon>
        <taxon>Porifera</taxon>
        <taxon>Demospongiae</taxon>
        <taxon>Heteroscleromorpha</taxon>
        <taxon>Haplosclerida</taxon>
        <taxon>Niphatidae</taxon>
        <taxon>Amphimedon</taxon>
    </lineage>
</organism>
<proteinExistence type="predicted"/>
<protein>
    <submittedName>
        <fullName evidence="4">Uncharacterized protein</fullName>
    </submittedName>
</protein>
<accession>A0AAN0J7G0</accession>
<reference evidence="4" key="2">
    <citation type="submission" date="2024-06" db="UniProtKB">
        <authorList>
            <consortium name="EnsemblMetazoa"/>
        </authorList>
    </citation>
    <scope>IDENTIFICATION</scope>
</reference>
<keyword evidence="3" id="KW-0732">Signal</keyword>
<evidence type="ECO:0000313" key="5">
    <source>
        <dbReference type="Proteomes" id="UP000007879"/>
    </source>
</evidence>
<dbReference type="EnsemblMetazoa" id="XM_019997401.1">
    <property type="protein sequence ID" value="XP_019852960.1"/>
    <property type="gene ID" value="LOC109582595"/>
</dbReference>
<evidence type="ECO:0000256" key="1">
    <source>
        <dbReference type="SAM" id="MobiDB-lite"/>
    </source>
</evidence>
<name>A0AAN0J7G0_AMPQE</name>
<dbReference type="GeneID" id="109582595"/>
<evidence type="ECO:0000313" key="4">
    <source>
        <dbReference type="EnsemblMetazoa" id="XP_019852960.1"/>
    </source>
</evidence>
<feature type="transmembrane region" description="Helical" evidence="2">
    <location>
        <begin position="447"/>
        <end position="473"/>
    </location>
</feature>
<dbReference type="KEGG" id="aqu:109582595"/>
<reference evidence="5" key="1">
    <citation type="journal article" date="2010" name="Nature">
        <title>The Amphimedon queenslandica genome and the evolution of animal complexity.</title>
        <authorList>
            <person name="Srivastava M."/>
            <person name="Simakov O."/>
            <person name="Chapman J."/>
            <person name="Fahey B."/>
            <person name="Gauthier M.E."/>
            <person name="Mitros T."/>
            <person name="Richards G.S."/>
            <person name="Conaco C."/>
            <person name="Dacre M."/>
            <person name="Hellsten U."/>
            <person name="Larroux C."/>
            <person name="Putnam N.H."/>
            <person name="Stanke M."/>
            <person name="Adamska M."/>
            <person name="Darling A."/>
            <person name="Degnan S.M."/>
            <person name="Oakley T.H."/>
            <person name="Plachetzki D.C."/>
            <person name="Zhai Y."/>
            <person name="Adamski M."/>
            <person name="Calcino A."/>
            <person name="Cummins S.F."/>
            <person name="Goodstein D.M."/>
            <person name="Harris C."/>
            <person name="Jackson D.J."/>
            <person name="Leys S.P."/>
            <person name="Shu S."/>
            <person name="Woodcroft B.J."/>
            <person name="Vervoort M."/>
            <person name="Kosik K.S."/>
            <person name="Manning G."/>
            <person name="Degnan B.M."/>
            <person name="Rokhsar D.S."/>
        </authorList>
    </citation>
    <scope>NUCLEOTIDE SEQUENCE [LARGE SCALE GENOMIC DNA]</scope>
</reference>
<dbReference type="AlphaFoldDB" id="A0AAN0J7G0"/>
<keyword evidence="2" id="KW-0812">Transmembrane</keyword>
<dbReference type="Proteomes" id="UP000007879">
    <property type="component" value="Unassembled WGS sequence"/>
</dbReference>
<feature type="signal peptide" evidence="3">
    <location>
        <begin position="1"/>
        <end position="28"/>
    </location>
</feature>
<feature type="chain" id="PRO_5042975924" evidence="3">
    <location>
        <begin position="29"/>
        <end position="596"/>
    </location>
</feature>
<feature type="region of interest" description="Disordered" evidence="1">
    <location>
        <begin position="548"/>
        <end position="568"/>
    </location>
</feature>